<feature type="region of interest" description="Disordered" evidence="1">
    <location>
        <begin position="789"/>
        <end position="812"/>
    </location>
</feature>
<feature type="region of interest" description="Disordered" evidence="1">
    <location>
        <begin position="218"/>
        <end position="247"/>
    </location>
</feature>
<dbReference type="GO" id="GO:0070830">
    <property type="term" value="P:bicellular tight junction assembly"/>
    <property type="evidence" value="ECO:0007669"/>
    <property type="project" value="TreeGrafter"/>
</dbReference>
<feature type="compositionally biased region" description="Low complexity" evidence="1">
    <location>
        <begin position="793"/>
        <end position="808"/>
    </location>
</feature>
<accession>A0A8J6DH61</accession>
<dbReference type="GO" id="GO:0005096">
    <property type="term" value="F:GTPase activator activity"/>
    <property type="evidence" value="ECO:0007669"/>
    <property type="project" value="InterPro"/>
</dbReference>
<sequence length="1327" mass="138527">MPAARPRTAPVLPWACPARGLRRHSVRPVPAGLDARSWAPALVAWSRSLCLAHAPTRRGDAAGPAPRCRRRGVAGPGPFRAERSEETGCVASRTRVLAALHRGSGGAPWLAAPPWSVGSLVAGTEPLARACWRSVLSEERLQPCARFRHVVCHATARRRASGRPRLPLPAACSCSRPRPPGGLSGIVLPVLGAACCGRCSSSRCRHLRRGVMLPPAASHVPAARRPVSGGPGDGQAGAHAVHVGPGAGASPLRPALPAAASAAPARDASRGHWVACARRRACAAGGSGWKYPGWRDGARLTLLVLAEVVFGACREVQACWEAGTPPSGAAAAALGLGGRPPVIRELSAKALRNLTPQAPEYMAAQVLPRLLALTRSSDLHARHGALLACAEVARGLHTLAAQEGRPLAACLDEEVMEGLRQTHQQTCVLPRRQLALCPPTQAPQPSPLRWRLRLALGTVAGGSTHGESAGPRGGWSQPGLHGSGSGRKGRVAAVCLGRSPARPAAPLTLALCSPASALFPALRPAAVQVSVPRWAFGSRVSAAAEPLPGATPDQHPHLAWGAPTPSTLRASFPPLGAGLSASCGACGAGASWPSPGGQVGPQQGRCRGLEPPSCSPCGSTSSGPAWRSAAAVTERFHRLRGLGGELMRSAVCVLIENLSLSGLPVQDGAVIGQCVSSPPRVATGPLLLRVRGSPLGSDAGSSARAPGCALHTLGQSLAPATLATPRPESPVASCRPARPGADTASLAGGWQWLIHDTLRNLHLISSPSRQQIKDAAVAALAALCAEYHRTEPGEPGAPGQEPAGARPGSGPVQLPARSPRFLAVALVEQYLAELQSPEETTRCGFSLALGALPGFLLKGRLPQVLAGLGAVTRISPADVSFAEARRDALTALSRVCRTVGVRAEGPPAEALCGANVPPLYCTLLACLQDYTTDSRGDVGAWVRKAAMTSLMDLTLLLAREQPDLIEASVCVQPAHALPACTPRPGVRGVGAAVRAGPAACPRAGVSRADSCTPVHSCERLMGGLAQQAGEKIDRFRAHAAHVFLQLLYPDGPPVPHVPHREELEKLLPRSEVAAVNWGAPSQAFPRITRLLALPAYRYRVLLGLAVSVGGLTESTVRHSTQSLLEFARGLQGDAPALDGFAGTLLQVFEDNLRNDRVSVPLLKTLDQMLANGCFDTFTAAEDHPFCVKLLALCKAGLKKSRDVQKLRSGVAVFCGMVQFPGAVRRNVLLQLCLLLCHPFPMIRKTTASQLYEMLLTYGDVVGPDVLDAVLAVLSDTAWDAELSLVRAQRNRLCDLFGVPRPQLVPKVSRPPRAVWGPGPCPPCLHPT</sequence>
<dbReference type="SUPFAM" id="SSF48371">
    <property type="entry name" value="ARM repeat"/>
    <property type="match status" value="1"/>
</dbReference>
<dbReference type="GO" id="GO:0000226">
    <property type="term" value="P:microtubule cytoskeleton organization"/>
    <property type="evidence" value="ECO:0007669"/>
    <property type="project" value="TreeGrafter"/>
</dbReference>
<feature type="compositionally biased region" description="Low complexity" evidence="1">
    <location>
        <begin position="236"/>
        <end position="247"/>
    </location>
</feature>
<dbReference type="PANTHER" id="PTHR12658:SF0">
    <property type="entry name" value="TUBULIN-SPECIFIC CHAPERONE D"/>
    <property type="match status" value="1"/>
</dbReference>
<dbReference type="GO" id="GO:0034333">
    <property type="term" value="P:adherens junction assembly"/>
    <property type="evidence" value="ECO:0007669"/>
    <property type="project" value="TreeGrafter"/>
</dbReference>
<dbReference type="GO" id="GO:0007021">
    <property type="term" value="P:tubulin complex assembly"/>
    <property type="evidence" value="ECO:0007669"/>
    <property type="project" value="InterPro"/>
</dbReference>
<dbReference type="OrthoDB" id="9677982at2759"/>
<proteinExistence type="predicted"/>
<dbReference type="EMBL" id="JAGFMF010012102">
    <property type="protein sequence ID" value="KAG8507545.1"/>
    <property type="molecule type" value="Genomic_DNA"/>
</dbReference>
<dbReference type="Proteomes" id="UP000700334">
    <property type="component" value="Unassembled WGS sequence"/>
</dbReference>
<evidence type="ECO:0000313" key="3">
    <source>
        <dbReference type="EMBL" id="KAG8507545.1"/>
    </source>
</evidence>
<dbReference type="GO" id="GO:0007023">
    <property type="term" value="P:post-chaperonin tubulin folding pathway"/>
    <property type="evidence" value="ECO:0007669"/>
    <property type="project" value="InterPro"/>
</dbReference>
<dbReference type="InterPro" id="IPR016024">
    <property type="entry name" value="ARM-type_fold"/>
</dbReference>
<protein>
    <submittedName>
        <fullName evidence="3">Tubulin-specific chaperone D</fullName>
    </submittedName>
</protein>
<dbReference type="Pfam" id="PF12612">
    <property type="entry name" value="TFCD_C"/>
    <property type="match status" value="1"/>
</dbReference>
<keyword evidence="4" id="KW-1185">Reference proteome</keyword>
<evidence type="ECO:0000259" key="2">
    <source>
        <dbReference type="Pfam" id="PF12612"/>
    </source>
</evidence>
<feature type="domain" description="Tubulin-folding cofactor D C-terminal" evidence="2">
    <location>
        <begin position="1019"/>
        <end position="1205"/>
    </location>
</feature>
<evidence type="ECO:0000313" key="4">
    <source>
        <dbReference type="Proteomes" id="UP000700334"/>
    </source>
</evidence>
<dbReference type="GO" id="GO:0016328">
    <property type="term" value="C:lateral plasma membrane"/>
    <property type="evidence" value="ECO:0007669"/>
    <property type="project" value="TreeGrafter"/>
</dbReference>
<organism evidence="3 4">
    <name type="scientific">Galemys pyrenaicus</name>
    <name type="common">Iberian desman</name>
    <name type="synonym">Pyrenean desman</name>
    <dbReference type="NCBI Taxonomy" id="202257"/>
    <lineage>
        <taxon>Eukaryota</taxon>
        <taxon>Metazoa</taxon>
        <taxon>Chordata</taxon>
        <taxon>Craniata</taxon>
        <taxon>Vertebrata</taxon>
        <taxon>Euteleostomi</taxon>
        <taxon>Mammalia</taxon>
        <taxon>Eutheria</taxon>
        <taxon>Laurasiatheria</taxon>
        <taxon>Eulipotyphla</taxon>
        <taxon>Talpidae</taxon>
        <taxon>Galemys</taxon>
    </lineage>
</organism>
<dbReference type="GO" id="GO:0048487">
    <property type="term" value="F:beta-tubulin binding"/>
    <property type="evidence" value="ECO:0007669"/>
    <property type="project" value="InterPro"/>
</dbReference>
<gene>
    <name evidence="3" type="ORF">J0S82_013247</name>
</gene>
<feature type="region of interest" description="Disordered" evidence="1">
    <location>
        <begin position="56"/>
        <end position="85"/>
    </location>
</feature>
<comment type="caution">
    <text evidence="3">The sequence shown here is derived from an EMBL/GenBank/DDBJ whole genome shotgun (WGS) entry which is preliminary data.</text>
</comment>
<dbReference type="InterPro" id="IPR022577">
    <property type="entry name" value="TBCD_C"/>
</dbReference>
<feature type="region of interest" description="Disordered" evidence="1">
    <location>
        <begin position="461"/>
        <end position="486"/>
    </location>
</feature>
<name>A0A8J6DH61_GALPY</name>
<reference evidence="3" key="1">
    <citation type="journal article" date="2021" name="Evol. Appl.">
        <title>The genome of the Pyrenean desman and the effects of bottlenecks and inbreeding on the genomic landscape of an endangered species.</title>
        <authorList>
            <person name="Escoda L."/>
            <person name="Castresana J."/>
        </authorList>
    </citation>
    <scope>NUCLEOTIDE SEQUENCE</scope>
    <source>
        <strain evidence="3">IBE-C5619</strain>
    </source>
</reference>
<evidence type="ECO:0000256" key="1">
    <source>
        <dbReference type="SAM" id="MobiDB-lite"/>
    </source>
</evidence>
<dbReference type="PANTHER" id="PTHR12658">
    <property type="entry name" value="BETA-TUBULIN COFACTOR D"/>
    <property type="match status" value="1"/>
</dbReference>
<dbReference type="InterPro" id="IPR033162">
    <property type="entry name" value="TBCD"/>
</dbReference>